<gene>
    <name evidence="1" type="ORF">Dxin01_01259</name>
</gene>
<dbReference type="RefSeq" id="WP_353541499.1">
    <property type="nucleotide sequence ID" value="NZ_BAABRN010000010.1"/>
</dbReference>
<sequence>MTHMDAATVLSPTPHAQVTCSLSAKIVELCDGKRTLQEVARLLDLPQLVCERLVLQAVNSNWLMVQPYLQSNSSDFWDTVQGLMTELLGEEGNTILLRASSMIGSAIGQVPRHEIRNFLIAVELNAAERSRNLLIPHLDILCREYAA</sequence>
<name>A0ABP9V8E2_9DEIO</name>
<reference evidence="1 2" key="1">
    <citation type="submission" date="2024-02" db="EMBL/GenBank/DDBJ databases">
        <title>Deinococcus xinjiangensis NBRC 107630.</title>
        <authorList>
            <person name="Ichikawa N."/>
            <person name="Katano-Makiyama Y."/>
            <person name="Hidaka K."/>
        </authorList>
    </citation>
    <scope>NUCLEOTIDE SEQUENCE [LARGE SCALE GENOMIC DNA]</scope>
    <source>
        <strain evidence="1 2">NBRC 107630</strain>
    </source>
</reference>
<evidence type="ECO:0000313" key="1">
    <source>
        <dbReference type="EMBL" id="GAA5501527.1"/>
    </source>
</evidence>
<protein>
    <submittedName>
        <fullName evidence="1">Uncharacterized protein</fullName>
    </submittedName>
</protein>
<proteinExistence type="predicted"/>
<accession>A0ABP9V8E2</accession>
<keyword evidence="2" id="KW-1185">Reference proteome</keyword>
<evidence type="ECO:0000313" key="2">
    <source>
        <dbReference type="Proteomes" id="UP001458946"/>
    </source>
</evidence>
<dbReference type="EMBL" id="BAABRN010000010">
    <property type="protein sequence ID" value="GAA5501527.1"/>
    <property type="molecule type" value="Genomic_DNA"/>
</dbReference>
<comment type="caution">
    <text evidence="1">The sequence shown here is derived from an EMBL/GenBank/DDBJ whole genome shotgun (WGS) entry which is preliminary data.</text>
</comment>
<dbReference type="Proteomes" id="UP001458946">
    <property type="component" value="Unassembled WGS sequence"/>
</dbReference>
<organism evidence="1 2">
    <name type="scientific">Deinococcus xinjiangensis</name>
    <dbReference type="NCBI Taxonomy" id="457454"/>
    <lineage>
        <taxon>Bacteria</taxon>
        <taxon>Thermotogati</taxon>
        <taxon>Deinococcota</taxon>
        <taxon>Deinococci</taxon>
        <taxon>Deinococcales</taxon>
        <taxon>Deinococcaceae</taxon>
        <taxon>Deinococcus</taxon>
    </lineage>
</organism>